<name>A0A074ZHT3_OPIVI</name>
<sequence>MIPAVFVIPMWPIIGKSHLKGVQMNERRKLTSKAGLGSKQGNGEIDYNNGLAVTPFQYLVAVPPEERTRAVILLGCPSLDSRSREAEVGFKPRTLRSANTVVVSVACLLHKPNGFDSPFRRLLRIFLYPDECHLKRSESVIVRVIHTHSPQNF</sequence>
<dbReference type="OrthoDB" id="6489092at2759"/>
<evidence type="ECO:0000313" key="1">
    <source>
        <dbReference type="EMBL" id="KER26838.1"/>
    </source>
</evidence>
<accession>A0A074ZHT3</accession>
<organism evidence="1 2">
    <name type="scientific">Opisthorchis viverrini</name>
    <name type="common">Southeast Asian liver fluke</name>
    <dbReference type="NCBI Taxonomy" id="6198"/>
    <lineage>
        <taxon>Eukaryota</taxon>
        <taxon>Metazoa</taxon>
        <taxon>Spiralia</taxon>
        <taxon>Lophotrochozoa</taxon>
        <taxon>Platyhelminthes</taxon>
        <taxon>Trematoda</taxon>
        <taxon>Digenea</taxon>
        <taxon>Opisthorchiida</taxon>
        <taxon>Opisthorchiata</taxon>
        <taxon>Opisthorchiidae</taxon>
        <taxon>Opisthorchis</taxon>
    </lineage>
</organism>
<dbReference type="GeneID" id="20320154"/>
<protein>
    <submittedName>
        <fullName evidence="1">Uncharacterized protein</fullName>
    </submittedName>
</protein>
<reference evidence="1 2" key="1">
    <citation type="submission" date="2013-11" db="EMBL/GenBank/DDBJ databases">
        <title>Opisthorchis viverrini - life in the bile duct.</title>
        <authorList>
            <person name="Young N.D."/>
            <person name="Nagarajan N."/>
            <person name="Lin S.J."/>
            <person name="Korhonen P.K."/>
            <person name="Jex A.R."/>
            <person name="Hall R.S."/>
            <person name="Safavi-Hemami H."/>
            <person name="Kaewkong W."/>
            <person name="Bertrand D."/>
            <person name="Gao S."/>
            <person name="Seet Q."/>
            <person name="Wongkham S."/>
            <person name="Teh B.T."/>
            <person name="Wongkham C."/>
            <person name="Intapan P.M."/>
            <person name="Maleewong W."/>
            <person name="Yang X."/>
            <person name="Hu M."/>
            <person name="Wang Z."/>
            <person name="Hofmann A."/>
            <person name="Sternberg P.W."/>
            <person name="Tan P."/>
            <person name="Wang J."/>
            <person name="Gasser R.B."/>
        </authorList>
    </citation>
    <scope>NUCLEOTIDE SEQUENCE [LARGE SCALE GENOMIC DNA]</scope>
</reference>
<dbReference type="EMBL" id="KL596737">
    <property type="protein sequence ID" value="KER26838.1"/>
    <property type="molecule type" value="Genomic_DNA"/>
</dbReference>
<proteinExistence type="predicted"/>
<gene>
    <name evidence="1" type="ORF">T265_05972</name>
</gene>
<evidence type="ECO:0000313" key="2">
    <source>
        <dbReference type="Proteomes" id="UP000054324"/>
    </source>
</evidence>
<dbReference type="RefSeq" id="XP_009169388.1">
    <property type="nucleotide sequence ID" value="XM_009171124.1"/>
</dbReference>
<keyword evidence="2" id="KW-1185">Reference proteome</keyword>
<dbReference type="CTD" id="20320154"/>
<dbReference type="Proteomes" id="UP000054324">
    <property type="component" value="Unassembled WGS sequence"/>
</dbReference>
<dbReference type="AlphaFoldDB" id="A0A074ZHT3"/>
<dbReference type="KEGG" id="ovi:T265_05972"/>